<proteinExistence type="predicted"/>
<protein>
    <submittedName>
        <fullName evidence="2">Uncharacterized protein</fullName>
    </submittedName>
</protein>
<feature type="region of interest" description="Disordered" evidence="1">
    <location>
        <begin position="59"/>
        <end position="85"/>
    </location>
</feature>
<evidence type="ECO:0000256" key="1">
    <source>
        <dbReference type="SAM" id="MobiDB-lite"/>
    </source>
</evidence>
<keyword evidence="3" id="KW-1185">Reference proteome</keyword>
<name>E2AZN3_CAMFO</name>
<dbReference type="InParanoid" id="E2AZN3"/>
<accession>E2AZN3</accession>
<reference evidence="2 3" key="1">
    <citation type="journal article" date="2010" name="Science">
        <title>Genomic comparison of the ants Camponotus floridanus and Harpegnathos saltator.</title>
        <authorList>
            <person name="Bonasio R."/>
            <person name="Zhang G."/>
            <person name="Ye C."/>
            <person name="Mutti N.S."/>
            <person name="Fang X."/>
            <person name="Qin N."/>
            <person name="Donahue G."/>
            <person name="Yang P."/>
            <person name="Li Q."/>
            <person name="Li C."/>
            <person name="Zhang P."/>
            <person name="Huang Z."/>
            <person name="Berger S.L."/>
            <person name="Reinberg D."/>
            <person name="Wang J."/>
            <person name="Liebig J."/>
        </authorList>
    </citation>
    <scope>NUCLEOTIDE SEQUENCE [LARGE SCALE GENOMIC DNA]</scope>
    <source>
        <strain evidence="3">C129</strain>
    </source>
</reference>
<dbReference type="AlphaFoldDB" id="E2AZN3"/>
<gene>
    <name evidence="2" type="ORF">EAG_05817</name>
</gene>
<feature type="region of interest" description="Disordered" evidence="1">
    <location>
        <begin position="1"/>
        <end position="36"/>
    </location>
</feature>
<dbReference type="Proteomes" id="UP000000311">
    <property type="component" value="Unassembled WGS sequence"/>
</dbReference>
<organism evidence="3">
    <name type="scientific">Camponotus floridanus</name>
    <name type="common">Florida carpenter ant</name>
    <dbReference type="NCBI Taxonomy" id="104421"/>
    <lineage>
        <taxon>Eukaryota</taxon>
        <taxon>Metazoa</taxon>
        <taxon>Ecdysozoa</taxon>
        <taxon>Arthropoda</taxon>
        <taxon>Hexapoda</taxon>
        <taxon>Insecta</taxon>
        <taxon>Pterygota</taxon>
        <taxon>Neoptera</taxon>
        <taxon>Endopterygota</taxon>
        <taxon>Hymenoptera</taxon>
        <taxon>Apocrita</taxon>
        <taxon>Aculeata</taxon>
        <taxon>Formicoidea</taxon>
        <taxon>Formicidae</taxon>
        <taxon>Formicinae</taxon>
        <taxon>Camponotus</taxon>
    </lineage>
</organism>
<dbReference type="EMBL" id="GL444275">
    <property type="protein sequence ID" value="EFN61092.1"/>
    <property type="molecule type" value="Genomic_DNA"/>
</dbReference>
<evidence type="ECO:0000313" key="2">
    <source>
        <dbReference type="EMBL" id="EFN61092.1"/>
    </source>
</evidence>
<sequence length="241" mass="25682">MKGESEGNASGEVGTEFEDDDDGGGVGAAGDGGGYRSSLRCDLIGKRGSDVSNHRLVIEGEPGRPHQDSIAGDSTAVEEADESHHLRQWRPIAEVSSGLGPRREALIFCYAACNWANHLPLSDRRNTRELFIRIASRRGVPGSGRNADSPLRGGDGIAGSTKKEIGGLVEGKTGEDGIEGGQGGTTTRRGLSLDVIDVVGHEVGMERTVLRTRTTSALVIGRPRPLQILGYRRISPGFWWL</sequence>
<evidence type="ECO:0000313" key="3">
    <source>
        <dbReference type="Proteomes" id="UP000000311"/>
    </source>
</evidence>
<feature type="compositionally biased region" description="Gly residues" evidence="1">
    <location>
        <begin position="24"/>
        <end position="35"/>
    </location>
</feature>
<feature type="region of interest" description="Disordered" evidence="1">
    <location>
        <begin position="142"/>
        <end position="162"/>
    </location>
</feature>